<feature type="transmembrane region" description="Helical" evidence="2">
    <location>
        <begin position="138"/>
        <end position="157"/>
    </location>
</feature>
<keyword evidence="2" id="KW-1133">Transmembrane helix</keyword>
<evidence type="ECO:0000256" key="1">
    <source>
        <dbReference type="SAM" id="MobiDB-lite"/>
    </source>
</evidence>
<sequence length="192" mass="19691">MESLEKLAFMLCGVALTAICWGSYGAVLHEGQARLGGSFKPLICVGFAYFVVAILIPGAILASQGKLWEGWSFGGIGWSSAAGVCGTLGALGIILAFSAGSSLSKPWIVMPLVFGTAPVIITFISMTTKGLWGDAHPIYYAGLIMIIAGAVTLLFFAPRGKPAHAATADHGAASAPEKPAAHADAETKPAAE</sequence>
<dbReference type="AlphaFoldDB" id="A0A9X1MRP7"/>
<comment type="caution">
    <text evidence="3">The sequence shown here is derived from an EMBL/GenBank/DDBJ whole genome shotgun (WGS) entry which is preliminary data.</text>
</comment>
<evidence type="ECO:0000313" key="3">
    <source>
        <dbReference type="EMBL" id="MCC9631200.1"/>
    </source>
</evidence>
<feature type="compositionally biased region" description="Low complexity" evidence="1">
    <location>
        <begin position="167"/>
        <end position="178"/>
    </location>
</feature>
<gene>
    <name evidence="3" type="ORF">LOC68_22640</name>
</gene>
<keyword evidence="2" id="KW-0472">Membrane</keyword>
<keyword evidence="2" id="KW-0812">Transmembrane</keyword>
<dbReference type="EMBL" id="JAJKFT010000010">
    <property type="protein sequence ID" value="MCC9631200.1"/>
    <property type="molecule type" value="Genomic_DNA"/>
</dbReference>
<reference evidence="3" key="1">
    <citation type="submission" date="2021-11" db="EMBL/GenBank/DDBJ databases">
        <title>Genome sequence.</title>
        <authorList>
            <person name="Sun Q."/>
        </authorList>
    </citation>
    <scope>NUCLEOTIDE SEQUENCE</scope>
    <source>
        <strain evidence="3">JC732</strain>
    </source>
</reference>
<keyword evidence="4" id="KW-1185">Reference proteome</keyword>
<feature type="transmembrane region" description="Helical" evidence="2">
    <location>
        <begin position="6"/>
        <end position="27"/>
    </location>
</feature>
<organism evidence="3 4">
    <name type="scientific">Blastopirellula sediminis</name>
    <dbReference type="NCBI Taxonomy" id="2894196"/>
    <lineage>
        <taxon>Bacteria</taxon>
        <taxon>Pseudomonadati</taxon>
        <taxon>Planctomycetota</taxon>
        <taxon>Planctomycetia</taxon>
        <taxon>Pirellulales</taxon>
        <taxon>Pirellulaceae</taxon>
        <taxon>Blastopirellula</taxon>
    </lineage>
</organism>
<dbReference type="Proteomes" id="UP001139103">
    <property type="component" value="Unassembled WGS sequence"/>
</dbReference>
<feature type="compositionally biased region" description="Basic and acidic residues" evidence="1">
    <location>
        <begin position="179"/>
        <end position="192"/>
    </location>
</feature>
<name>A0A9X1MRP7_9BACT</name>
<feature type="transmembrane region" description="Helical" evidence="2">
    <location>
        <begin position="39"/>
        <end position="63"/>
    </location>
</feature>
<proteinExistence type="predicted"/>
<feature type="transmembrane region" description="Helical" evidence="2">
    <location>
        <begin position="107"/>
        <end position="126"/>
    </location>
</feature>
<feature type="transmembrane region" description="Helical" evidence="2">
    <location>
        <begin position="75"/>
        <end position="95"/>
    </location>
</feature>
<evidence type="ECO:0000313" key="4">
    <source>
        <dbReference type="Proteomes" id="UP001139103"/>
    </source>
</evidence>
<protein>
    <submittedName>
        <fullName evidence="3">Uncharacterized protein</fullName>
    </submittedName>
</protein>
<accession>A0A9X1MRP7</accession>
<dbReference type="RefSeq" id="WP_230222964.1">
    <property type="nucleotide sequence ID" value="NZ_JAJKFT010000010.1"/>
</dbReference>
<evidence type="ECO:0000256" key="2">
    <source>
        <dbReference type="SAM" id="Phobius"/>
    </source>
</evidence>
<feature type="region of interest" description="Disordered" evidence="1">
    <location>
        <begin position="167"/>
        <end position="192"/>
    </location>
</feature>